<dbReference type="EMBL" id="JBCEZU010000056">
    <property type="protein sequence ID" value="KAK9535224.1"/>
    <property type="molecule type" value="Genomic_DNA"/>
</dbReference>
<proteinExistence type="predicted"/>
<feature type="region of interest" description="Disordered" evidence="1">
    <location>
        <begin position="10"/>
        <end position="40"/>
    </location>
</feature>
<evidence type="ECO:0000313" key="3">
    <source>
        <dbReference type="Proteomes" id="UP001488805"/>
    </source>
</evidence>
<evidence type="ECO:0000313" key="2">
    <source>
        <dbReference type="EMBL" id="KAK9535224.1"/>
    </source>
</evidence>
<organism evidence="2 3">
    <name type="scientific">Zoarces viviparus</name>
    <name type="common">Viviparous eelpout</name>
    <name type="synonym">Blennius viviparus</name>
    <dbReference type="NCBI Taxonomy" id="48416"/>
    <lineage>
        <taxon>Eukaryota</taxon>
        <taxon>Metazoa</taxon>
        <taxon>Chordata</taxon>
        <taxon>Craniata</taxon>
        <taxon>Vertebrata</taxon>
        <taxon>Euteleostomi</taxon>
        <taxon>Actinopterygii</taxon>
        <taxon>Neopterygii</taxon>
        <taxon>Teleostei</taxon>
        <taxon>Neoteleostei</taxon>
        <taxon>Acanthomorphata</taxon>
        <taxon>Eupercaria</taxon>
        <taxon>Perciformes</taxon>
        <taxon>Cottioidei</taxon>
        <taxon>Zoarcales</taxon>
        <taxon>Zoarcidae</taxon>
        <taxon>Zoarcinae</taxon>
        <taxon>Zoarces</taxon>
    </lineage>
</organism>
<dbReference type="AlphaFoldDB" id="A0AAW1FNH6"/>
<evidence type="ECO:0000256" key="1">
    <source>
        <dbReference type="SAM" id="MobiDB-lite"/>
    </source>
</evidence>
<comment type="caution">
    <text evidence="2">The sequence shown here is derived from an EMBL/GenBank/DDBJ whole genome shotgun (WGS) entry which is preliminary data.</text>
</comment>
<reference evidence="2 3" key="1">
    <citation type="journal article" date="2024" name="Genome Biol. Evol.">
        <title>Chromosome-level genome assembly of the viviparous eelpout Zoarces viviparus.</title>
        <authorList>
            <person name="Fuhrmann N."/>
            <person name="Brasseur M.V."/>
            <person name="Bakowski C.E."/>
            <person name="Podsiadlowski L."/>
            <person name="Prost S."/>
            <person name="Krehenwinkel H."/>
            <person name="Mayer C."/>
        </authorList>
    </citation>
    <scope>NUCLEOTIDE SEQUENCE [LARGE SCALE GENOMIC DNA]</scope>
    <source>
        <strain evidence="2">NO-MEL_2022_Ind0_liver</strain>
    </source>
</reference>
<keyword evidence="3" id="KW-1185">Reference proteome</keyword>
<feature type="compositionally biased region" description="Basic residues" evidence="1">
    <location>
        <begin position="21"/>
        <end position="31"/>
    </location>
</feature>
<accession>A0AAW1FNH6</accession>
<protein>
    <submittedName>
        <fullName evidence="2">Uncharacterized protein</fullName>
    </submittedName>
</protein>
<sequence length="69" mass="7954">MKAEGQIIALLSHGQGQPRGKIPKKKNHRRPIPLLMSQEKGRNNQSWSLMMGPISLQYLTRDLQKKIYD</sequence>
<gene>
    <name evidence="2" type="ORF">VZT92_007619</name>
</gene>
<name>A0AAW1FNH6_ZOAVI</name>
<dbReference type="Proteomes" id="UP001488805">
    <property type="component" value="Unassembled WGS sequence"/>
</dbReference>